<accession>A0A843Z3E9</accession>
<dbReference type="Pfam" id="PF04073">
    <property type="entry name" value="tRNA_edit"/>
    <property type="match status" value="1"/>
</dbReference>
<feature type="domain" description="YbaK/aminoacyl-tRNA synthetase-associated" evidence="2">
    <location>
        <begin position="27"/>
        <end position="140"/>
    </location>
</feature>
<dbReference type="OMA" id="AKTICLR"/>
<evidence type="ECO:0000256" key="1">
    <source>
        <dbReference type="ARBA" id="ARBA00022917"/>
    </source>
</evidence>
<evidence type="ECO:0000313" key="3">
    <source>
        <dbReference type="EMBL" id="MQR27129.1"/>
    </source>
</evidence>
<dbReference type="InterPro" id="IPR007214">
    <property type="entry name" value="YbaK/aa-tRNA-synth-assoc-dom"/>
</dbReference>
<dbReference type="EMBL" id="WIPA01000010">
    <property type="protein sequence ID" value="MQR27129.1"/>
    <property type="molecule type" value="Genomic_DNA"/>
</dbReference>
<dbReference type="OrthoDB" id="9798760at2"/>
<dbReference type="CDD" id="cd04333">
    <property type="entry name" value="ProX_deacylase"/>
    <property type="match status" value="1"/>
</dbReference>
<proteinExistence type="predicted"/>
<dbReference type="Proteomes" id="UP000469952">
    <property type="component" value="Unassembled WGS sequence"/>
</dbReference>
<comment type="caution">
    <text evidence="3">The sequence shown here is derived from an EMBL/GenBank/DDBJ whole genome shotgun (WGS) entry which is preliminary data.</text>
</comment>
<dbReference type="Gene3D" id="3.90.960.10">
    <property type="entry name" value="YbaK/aminoacyl-tRNA synthetase-associated domain"/>
    <property type="match status" value="1"/>
</dbReference>
<protein>
    <submittedName>
        <fullName evidence="3">YbaK/EbsC family protein</fullName>
    </submittedName>
</protein>
<dbReference type="AlphaFoldDB" id="A0A843Z3E9"/>
<reference evidence="3 4" key="1">
    <citation type="submission" date="2019-10" db="EMBL/GenBank/DDBJ databases">
        <title>WGS of Leuconostoc mesenteroides.</title>
        <authorList>
            <person name="Melo Bolivar J."/>
            <person name="Marino-Ramirez L."/>
            <person name="Villamil Diaz L.M."/>
        </authorList>
    </citation>
    <scope>NUCLEOTIDE SEQUENCE [LARGE SCALE GENOMIC DNA]</scope>
    <source>
        <strain evidence="3 4">M11</strain>
    </source>
</reference>
<dbReference type="GO" id="GO:0002161">
    <property type="term" value="F:aminoacyl-tRNA deacylase activity"/>
    <property type="evidence" value="ECO:0007669"/>
    <property type="project" value="InterPro"/>
</dbReference>
<organism evidence="3 4">
    <name type="scientific">Leuconostoc mesenteroides</name>
    <dbReference type="NCBI Taxonomy" id="1245"/>
    <lineage>
        <taxon>Bacteria</taxon>
        <taxon>Bacillati</taxon>
        <taxon>Bacillota</taxon>
        <taxon>Bacilli</taxon>
        <taxon>Lactobacillales</taxon>
        <taxon>Lactobacillaceae</taxon>
        <taxon>Leuconostoc</taxon>
    </lineage>
</organism>
<dbReference type="RefSeq" id="WP_011679725.1">
    <property type="nucleotide sequence ID" value="NZ_AP017936.1"/>
</dbReference>
<dbReference type="InterPro" id="IPR036754">
    <property type="entry name" value="YbaK/aa-tRNA-synt-asso_dom_sf"/>
</dbReference>
<dbReference type="PANTHER" id="PTHR30411">
    <property type="entry name" value="CYTOPLASMIC PROTEIN"/>
    <property type="match status" value="1"/>
</dbReference>
<evidence type="ECO:0000259" key="2">
    <source>
        <dbReference type="Pfam" id="PF04073"/>
    </source>
</evidence>
<dbReference type="GO" id="GO:0006412">
    <property type="term" value="P:translation"/>
    <property type="evidence" value="ECO:0007669"/>
    <property type="project" value="UniProtKB-KW"/>
</dbReference>
<dbReference type="PANTHER" id="PTHR30411:SF1">
    <property type="entry name" value="CYTOPLASMIC PROTEIN"/>
    <property type="match status" value="1"/>
</dbReference>
<dbReference type="SUPFAM" id="SSF55826">
    <property type="entry name" value="YbaK/ProRS associated domain"/>
    <property type="match status" value="1"/>
</dbReference>
<name>A0A843Z3E9_LEUME</name>
<gene>
    <name evidence="3" type="ORF">GFV13_07610</name>
</gene>
<sequence length="154" mass="17406">MSVENVRQFFKKYHLENRIVEHENIGDTVEHAAELLKCEIKQIAKSMTFIVAENPILIVLAGDKKVDNRKFKSTYNSRPKMIPFDQVADRIGHIPGAVTPFAIKSDVKVYLDVSLKRFETVFAAGGSTNSTIELSIDELENYAHPLDWVDVGKD</sequence>
<evidence type="ECO:0000313" key="4">
    <source>
        <dbReference type="Proteomes" id="UP000469952"/>
    </source>
</evidence>
<dbReference type="GeneID" id="29577755"/>
<keyword evidence="1" id="KW-0648">Protein biosynthesis</keyword>